<name>A0A0V8RUS7_PYROC</name>
<evidence type="ECO:0000259" key="4">
    <source>
        <dbReference type="PROSITE" id="PS51675"/>
    </source>
</evidence>
<evidence type="ECO:0000256" key="1">
    <source>
        <dbReference type="ARBA" id="ARBA00022603"/>
    </source>
</evidence>
<dbReference type="EMBL" id="LNTB01000001">
    <property type="protein sequence ID" value="KSW11815.1"/>
    <property type="molecule type" value="Genomic_DNA"/>
</dbReference>
<dbReference type="InterPro" id="IPR038459">
    <property type="entry name" value="MT_TRM10-typ_sf"/>
</dbReference>
<dbReference type="Pfam" id="PF04252">
    <property type="entry name" value="SFM1-like"/>
    <property type="match status" value="1"/>
</dbReference>
<keyword evidence="1" id="KW-0489">Methyltransferase</keyword>
<evidence type="ECO:0000256" key="3">
    <source>
        <dbReference type="ARBA" id="ARBA00022691"/>
    </source>
</evidence>
<sequence>MTCLTVSDPERCRERRFRELPRYRLLDMLEERGWYRLGSLIHLDRSRVRENPFQELLLRVLVWGGGFREAVGWSGVEVFREEYCGRVFRYLAGRGGERADAVYTPSADWRMELLVRLPERTLPLIVLDLSLLHRHVSLSELSSLRRQVGAVLGVVRRFLWDRHLLVAGAPPGAYEWLRLFMGRALVDYSPLASDEAASLRGARRIILLDPGADRDLDARDVLEADAFILGGIVDRVPRPGETRRLRLQGLAEPRRLALRGSVHGVPSRLNSVAEIVLRARYETCGDVEEAIRRVMSPRDARLRAYVELSRWSRGRRRKVPWSLYEELASWLPLSPRDFVRATRMAGLEVEGEPPSICGPGPARRECRLSR</sequence>
<dbReference type="OrthoDB" id="14987at2157"/>
<evidence type="ECO:0000313" key="6">
    <source>
        <dbReference type="Proteomes" id="UP000053352"/>
    </source>
</evidence>
<dbReference type="AlphaFoldDB" id="A0A0V8RUS7"/>
<organism evidence="5 6">
    <name type="scientific">Pyrodictium occultum</name>
    <dbReference type="NCBI Taxonomy" id="2309"/>
    <lineage>
        <taxon>Archaea</taxon>
        <taxon>Thermoproteota</taxon>
        <taxon>Thermoprotei</taxon>
        <taxon>Desulfurococcales</taxon>
        <taxon>Pyrodictiaceae</taxon>
        <taxon>Pyrodictium</taxon>
    </lineage>
</organism>
<dbReference type="InterPro" id="IPR028564">
    <property type="entry name" value="MT_TRM10-typ"/>
</dbReference>
<dbReference type="GO" id="GO:0008175">
    <property type="term" value="F:tRNA methyltransferase activity"/>
    <property type="evidence" value="ECO:0007669"/>
    <property type="project" value="InterPro"/>
</dbReference>
<comment type="caution">
    <text evidence="5">The sequence shown here is derived from an EMBL/GenBank/DDBJ whole genome shotgun (WGS) entry which is preliminary data.</text>
</comment>
<dbReference type="Gene3D" id="3.40.1280.30">
    <property type="match status" value="1"/>
</dbReference>
<dbReference type="PIRSF" id="PIRSF018978">
    <property type="entry name" value="tRNA_m1G_mtfrase_arc_prd"/>
    <property type="match status" value="1"/>
</dbReference>
<keyword evidence="6" id="KW-1185">Reference proteome</keyword>
<dbReference type="GO" id="GO:0030488">
    <property type="term" value="P:tRNA methylation"/>
    <property type="evidence" value="ECO:0007669"/>
    <property type="project" value="InterPro"/>
</dbReference>
<evidence type="ECO:0000256" key="2">
    <source>
        <dbReference type="ARBA" id="ARBA00022679"/>
    </source>
</evidence>
<accession>A0A0V8RUS7</accession>
<reference evidence="5 6" key="1">
    <citation type="submission" date="2015-11" db="EMBL/GenBank/DDBJ databases">
        <title>Genome sequence of Pyrodictium occultum PL-19, a marine hyperthermophilic archaeon isolated from Volcano, Italy.</title>
        <authorList>
            <person name="Utturkar S."/>
            <person name="Huber H."/>
            <person name="Leptihn S."/>
            <person name="Brown S."/>
            <person name="Stetter K.O."/>
            <person name="Podar M."/>
        </authorList>
    </citation>
    <scope>NUCLEOTIDE SEQUENCE [LARGE SCALE GENOMIC DNA]</scope>
    <source>
        <strain evidence="5 6">PL-19</strain>
    </source>
</reference>
<keyword evidence="2" id="KW-0808">Transferase</keyword>
<dbReference type="RefSeq" id="WP_070807876.1">
    <property type="nucleotide sequence ID" value="NZ_LNTB01000001.1"/>
</dbReference>
<keyword evidence="3" id="KW-0949">S-adenosyl-L-methionine</keyword>
<feature type="domain" description="SAM-dependent MTase TRM10-type" evidence="4">
    <location>
        <begin position="107"/>
        <end position="302"/>
    </location>
</feature>
<gene>
    <name evidence="5" type="ORF">CF15_03160</name>
</gene>
<dbReference type="InterPro" id="IPR016742">
    <property type="entry name" value="tRNA_m1G_mtfrase_arc"/>
</dbReference>
<proteinExistence type="predicted"/>
<dbReference type="PROSITE" id="PS51675">
    <property type="entry name" value="SAM_MT_TRM10"/>
    <property type="match status" value="1"/>
</dbReference>
<protein>
    <recommendedName>
        <fullName evidence="4">SAM-dependent MTase TRM10-type domain-containing protein</fullName>
    </recommendedName>
</protein>
<evidence type="ECO:0000313" key="5">
    <source>
        <dbReference type="EMBL" id="KSW11815.1"/>
    </source>
</evidence>
<dbReference type="InterPro" id="IPR007364">
    <property type="entry name" value="SFM1-like"/>
</dbReference>
<dbReference type="Proteomes" id="UP000053352">
    <property type="component" value="Unassembled WGS sequence"/>
</dbReference>